<dbReference type="OrthoDB" id="694008at2759"/>
<dbReference type="Gene3D" id="1.10.10.60">
    <property type="entry name" value="Homeodomain-like"/>
    <property type="match status" value="1"/>
</dbReference>
<keyword evidence="7 12" id="KW-0371">Homeobox</keyword>
<accession>A0A9N7R667</accession>
<evidence type="ECO:0000256" key="6">
    <source>
        <dbReference type="ARBA" id="ARBA00023125"/>
    </source>
</evidence>
<feature type="region of interest" description="Disordered" evidence="10">
    <location>
        <begin position="177"/>
        <end position="202"/>
    </location>
</feature>
<keyword evidence="2" id="KW-0479">Metal-binding</keyword>
<evidence type="ECO:0000256" key="8">
    <source>
        <dbReference type="ARBA" id="ARBA00023163"/>
    </source>
</evidence>
<evidence type="ECO:0000256" key="1">
    <source>
        <dbReference type="ARBA" id="ARBA00004123"/>
    </source>
</evidence>
<dbReference type="NCBIfam" id="TIGR01565">
    <property type="entry name" value="homeo_ZF_HD"/>
    <property type="match status" value="1"/>
</dbReference>
<gene>
    <name evidence="12" type="ORF">SHERM_14418</name>
</gene>
<evidence type="ECO:0000256" key="7">
    <source>
        <dbReference type="ARBA" id="ARBA00023155"/>
    </source>
</evidence>
<comment type="caution">
    <text evidence="12">The sequence shown here is derived from an EMBL/GenBank/DDBJ whole genome shotgun (WGS) entry which is preliminary data.</text>
</comment>
<dbReference type="PANTHER" id="PTHR31948">
    <property type="entry name" value="ZINC-FINGER HOMEODOMAIN PROTEIN 2"/>
    <property type="match status" value="1"/>
</dbReference>
<keyword evidence="9" id="KW-0539">Nucleus</keyword>
<evidence type="ECO:0000256" key="3">
    <source>
        <dbReference type="ARBA" id="ARBA00022771"/>
    </source>
</evidence>
<dbReference type="SUPFAM" id="SSF46689">
    <property type="entry name" value="Homeodomain-like"/>
    <property type="match status" value="1"/>
</dbReference>
<dbReference type="PANTHER" id="PTHR31948:SF163">
    <property type="entry name" value="ZINC-FINGER HOMEODOMAIN PROTEIN 3"/>
    <property type="match status" value="1"/>
</dbReference>
<dbReference type="GO" id="GO:0050793">
    <property type="term" value="P:regulation of developmental process"/>
    <property type="evidence" value="ECO:0007669"/>
    <property type="project" value="TreeGrafter"/>
</dbReference>
<evidence type="ECO:0000256" key="4">
    <source>
        <dbReference type="ARBA" id="ARBA00022833"/>
    </source>
</evidence>
<keyword evidence="6 12" id="KW-0238">DNA-binding</keyword>
<keyword evidence="4" id="KW-0862">Zinc</keyword>
<dbReference type="AlphaFoldDB" id="A0A9N7R667"/>
<evidence type="ECO:0000256" key="9">
    <source>
        <dbReference type="ARBA" id="ARBA00023242"/>
    </source>
</evidence>
<keyword evidence="13" id="KW-1185">Reference proteome</keyword>
<protein>
    <submittedName>
        <fullName evidence="12">Zinc-finger homeodomain protein 4</fullName>
    </submittedName>
</protein>
<name>A0A9N7R667_STRHE</name>
<dbReference type="FunFam" id="1.10.10.60:FF:000257">
    <property type="entry name" value="Zinc-finger homeodomain protein 2"/>
    <property type="match status" value="1"/>
</dbReference>
<dbReference type="GO" id="GO:0005634">
    <property type="term" value="C:nucleus"/>
    <property type="evidence" value="ECO:0007669"/>
    <property type="project" value="UniProtKB-SubCell"/>
</dbReference>
<evidence type="ECO:0000256" key="2">
    <source>
        <dbReference type="ARBA" id="ARBA00022723"/>
    </source>
</evidence>
<feature type="domain" description="ZF-HD dimerization-type" evidence="11">
    <location>
        <begin position="37"/>
        <end position="86"/>
    </location>
</feature>
<evidence type="ECO:0000256" key="5">
    <source>
        <dbReference type="ARBA" id="ARBA00023015"/>
    </source>
</evidence>
<dbReference type="GO" id="GO:0000976">
    <property type="term" value="F:transcription cis-regulatory region binding"/>
    <property type="evidence" value="ECO:0007669"/>
    <property type="project" value="TreeGrafter"/>
</dbReference>
<proteinExistence type="predicted"/>
<evidence type="ECO:0000313" key="12">
    <source>
        <dbReference type="EMBL" id="CAA0814087.1"/>
    </source>
</evidence>
<dbReference type="GO" id="GO:0008270">
    <property type="term" value="F:zinc ion binding"/>
    <property type="evidence" value="ECO:0007669"/>
    <property type="project" value="UniProtKB-KW"/>
</dbReference>
<keyword evidence="5" id="KW-0805">Transcription regulation</keyword>
<organism evidence="12 13">
    <name type="scientific">Striga hermonthica</name>
    <name type="common">Purple witchweed</name>
    <name type="synonym">Buchnera hermonthica</name>
    <dbReference type="NCBI Taxonomy" id="68872"/>
    <lineage>
        <taxon>Eukaryota</taxon>
        <taxon>Viridiplantae</taxon>
        <taxon>Streptophyta</taxon>
        <taxon>Embryophyta</taxon>
        <taxon>Tracheophyta</taxon>
        <taxon>Spermatophyta</taxon>
        <taxon>Magnoliopsida</taxon>
        <taxon>eudicotyledons</taxon>
        <taxon>Gunneridae</taxon>
        <taxon>Pentapetalae</taxon>
        <taxon>asterids</taxon>
        <taxon>lamiids</taxon>
        <taxon>Lamiales</taxon>
        <taxon>Orobanchaceae</taxon>
        <taxon>Buchnereae</taxon>
        <taxon>Striga</taxon>
    </lineage>
</organism>
<evidence type="ECO:0000259" key="11">
    <source>
        <dbReference type="PROSITE" id="PS51523"/>
    </source>
</evidence>
<sequence length="202" mass="22690">MPLISEEEEVEEVPNPVNSSCVPHHIPNLPPTKIVKYKECLKNHAAAMGVTATDGCGEFMPPAPAADSESLICSACGCHRNFHRKVEFEPGGRCYYEYMGGNVVISEPDDQGEEHGGVGAAKKRFRTKFSVEQKGRMLEFAERLGWKMQKSEESEVRRFCEEIGVKRRVFKVWMHNNKHNHNDTGKKKHSAASHGDQEYGDS</sequence>
<reference evidence="12" key="1">
    <citation type="submission" date="2019-12" db="EMBL/GenBank/DDBJ databases">
        <authorList>
            <person name="Scholes J."/>
        </authorList>
    </citation>
    <scope>NUCLEOTIDE SEQUENCE</scope>
</reference>
<evidence type="ECO:0000313" key="13">
    <source>
        <dbReference type="Proteomes" id="UP001153555"/>
    </source>
</evidence>
<dbReference type="PROSITE" id="PS51523">
    <property type="entry name" value="ZF_HD_DIMER"/>
    <property type="match status" value="1"/>
</dbReference>
<keyword evidence="3 12" id="KW-0863">Zinc-finger</keyword>
<dbReference type="InterPro" id="IPR006455">
    <property type="entry name" value="Homeodomain_ZF_HD"/>
</dbReference>
<evidence type="ECO:0000256" key="10">
    <source>
        <dbReference type="SAM" id="MobiDB-lite"/>
    </source>
</evidence>
<comment type="subcellular location">
    <subcellularLocation>
        <location evidence="1">Nucleus</location>
    </subcellularLocation>
</comment>
<dbReference type="GO" id="GO:0003700">
    <property type="term" value="F:DNA-binding transcription factor activity"/>
    <property type="evidence" value="ECO:0007669"/>
    <property type="project" value="TreeGrafter"/>
</dbReference>
<keyword evidence="8" id="KW-0804">Transcription</keyword>
<dbReference type="Pfam" id="PF04770">
    <property type="entry name" value="ZF-HD_dimer"/>
    <property type="match status" value="1"/>
</dbReference>
<dbReference type="NCBIfam" id="TIGR01566">
    <property type="entry name" value="ZF_HD_prot_N"/>
    <property type="match status" value="1"/>
</dbReference>
<dbReference type="InterPro" id="IPR009057">
    <property type="entry name" value="Homeodomain-like_sf"/>
</dbReference>
<dbReference type="InterPro" id="IPR006456">
    <property type="entry name" value="ZF_HD_homeobox_Cys/His_dimer"/>
</dbReference>
<dbReference type="Proteomes" id="UP001153555">
    <property type="component" value="Unassembled WGS sequence"/>
</dbReference>
<dbReference type="EMBL" id="CACSLK010012206">
    <property type="protein sequence ID" value="CAA0814087.1"/>
    <property type="molecule type" value="Genomic_DNA"/>
</dbReference>